<dbReference type="EMBL" id="PVWG01000021">
    <property type="protein sequence ID" value="PSB18013.1"/>
    <property type="molecule type" value="Genomic_DNA"/>
</dbReference>
<feature type="domain" description="DUF2382" evidence="2">
    <location>
        <begin position="169"/>
        <end position="217"/>
    </location>
</feature>
<dbReference type="Pfam" id="PF09557">
    <property type="entry name" value="DUF2382"/>
    <property type="match status" value="1"/>
</dbReference>
<feature type="domain" description="PRC-barrel" evidence="1">
    <location>
        <begin position="30"/>
        <end position="93"/>
    </location>
</feature>
<organism evidence="3 4">
    <name type="scientific">Phormidesmis priestleyi ULC007</name>
    <dbReference type="NCBI Taxonomy" id="1920490"/>
    <lineage>
        <taxon>Bacteria</taxon>
        <taxon>Bacillati</taxon>
        <taxon>Cyanobacteriota</taxon>
        <taxon>Cyanophyceae</taxon>
        <taxon>Leptolyngbyales</taxon>
        <taxon>Leptolyngbyaceae</taxon>
        <taxon>Phormidesmis</taxon>
    </lineage>
</organism>
<name>A0A2T1DC37_9CYAN</name>
<gene>
    <name evidence="3" type="ORF">C7B65_16820</name>
</gene>
<dbReference type="GO" id="GO:0019684">
    <property type="term" value="P:photosynthesis, light reaction"/>
    <property type="evidence" value="ECO:0007669"/>
    <property type="project" value="InterPro"/>
</dbReference>
<sequence>MNREISAKAQPVDDATRRLAPRLDQLKMKLQGFAVIDSEGRLIGEVSDLMLNDEQHLHLVVSQPDVNYGQRSFWIPSRVVSRVRSRSNTLSVTLTQADIQHFPEYQSSMQSSNESDSDAIATNQQSQELDLTSLEGLENQPTVARAQGLIDPTNLPKAVSREVVQEETIRLLEERLAVDYNRHKIGEVIIRKEVEIRIIEVPVRREKLIVEQISPDYRQLAEIDLGQGEIEGVELRNYQSNGSQTKGNHLTVSGEFNSPKTGAWLLDSIAHQAHHSCKKIRIEIEVEDPTHFDLYQGWFDRCSIREEQPD</sequence>
<evidence type="ECO:0000259" key="2">
    <source>
        <dbReference type="Pfam" id="PF09557"/>
    </source>
</evidence>
<dbReference type="InterPro" id="IPR011033">
    <property type="entry name" value="PRC_barrel-like_sf"/>
</dbReference>
<evidence type="ECO:0000259" key="1">
    <source>
        <dbReference type="Pfam" id="PF05239"/>
    </source>
</evidence>
<reference evidence="3 4" key="1">
    <citation type="submission" date="2018-02" db="EMBL/GenBank/DDBJ databases">
        <authorList>
            <person name="Cohen D.B."/>
            <person name="Kent A.D."/>
        </authorList>
    </citation>
    <scope>NUCLEOTIDE SEQUENCE [LARGE SCALE GENOMIC DNA]</scope>
    <source>
        <strain evidence="3 4">ULC007</strain>
    </source>
</reference>
<evidence type="ECO:0000313" key="3">
    <source>
        <dbReference type="EMBL" id="PSB18013.1"/>
    </source>
</evidence>
<dbReference type="InterPro" id="IPR014747">
    <property type="entry name" value="Bac_photo_RC_H_C"/>
</dbReference>
<dbReference type="OrthoDB" id="530231at2"/>
<dbReference type="SUPFAM" id="SSF50346">
    <property type="entry name" value="PRC-barrel domain"/>
    <property type="match status" value="1"/>
</dbReference>
<dbReference type="InterPro" id="IPR019060">
    <property type="entry name" value="DUF2382"/>
</dbReference>
<protein>
    <submittedName>
        <fullName evidence="3">DUF2382 domain-containing protein</fullName>
    </submittedName>
</protein>
<comment type="caution">
    <text evidence="3">The sequence shown here is derived from an EMBL/GenBank/DDBJ whole genome shotgun (WGS) entry which is preliminary data.</text>
</comment>
<dbReference type="InterPro" id="IPR027275">
    <property type="entry name" value="PRC-brl_dom"/>
</dbReference>
<dbReference type="AlphaFoldDB" id="A0A2T1DC37"/>
<keyword evidence="4" id="KW-1185">Reference proteome</keyword>
<dbReference type="Proteomes" id="UP000238634">
    <property type="component" value="Unassembled WGS sequence"/>
</dbReference>
<dbReference type="Gene3D" id="3.90.50.10">
    <property type="entry name" value="Photosynthetic Reaction Center, subunit H, domain 2"/>
    <property type="match status" value="1"/>
</dbReference>
<reference evidence="3 4" key="2">
    <citation type="submission" date="2018-03" db="EMBL/GenBank/DDBJ databases">
        <title>The ancient ancestry and fast evolution of plastids.</title>
        <authorList>
            <person name="Moore K.R."/>
            <person name="Magnabosco C."/>
            <person name="Momper L."/>
            <person name="Gold D.A."/>
            <person name="Bosak T."/>
            <person name="Fournier G.P."/>
        </authorList>
    </citation>
    <scope>NUCLEOTIDE SEQUENCE [LARGE SCALE GENOMIC DNA]</scope>
    <source>
        <strain evidence="3 4">ULC007</strain>
    </source>
</reference>
<dbReference type="Pfam" id="PF05239">
    <property type="entry name" value="PRC"/>
    <property type="match status" value="1"/>
</dbReference>
<proteinExistence type="predicted"/>
<evidence type="ECO:0000313" key="4">
    <source>
        <dbReference type="Proteomes" id="UP000238634"/>
    </source>
</evidence>
<dbReference type="GO" id="GO:0030077">
    <property type="term" value="C:plasma membrane light-harvesting complex"/>
    <property type="evidence" value="ECO:0007669"/>
    <property type="project" value="InterPro"/>
</dbReference>
<accession>A0A2T1DC37</accession>
<dbReference type="STRING" id="1920490.GCA_001895925_05145"/>